<dbReference type="AlphaFoldDB" id="A0AAD3SMB3"/>
<gene>
    <name evidence="2" type="ORF">Nepgr_015017</name>
</gene>
<name>A0AAD3SMB3_NEPGR</name>
<evidence type="ECO:0000256" key="1">
    <source>
        <dbReference type="SAM" id="MobiDB-lite"/>
    </source>
</evidence>
<organism evidence="2 3">
    <name type="scientific">Nepenthes gracilis</name>
    <name type="common">Slender pitcher plant</name>
    <dbReference type="NCBI Taxonomy" id="150966"/>
    <lineage>
        <taxon>Eukaryota</taxon>
        <taxon>Viridiplantae</taxon>
        <taxon>Streptophyta</taxon>
        <taxon>Embryophyta</taxon>
        <taxon>Tracheophyta</taxon>
        <taxon>Spermatophyta</taxon>
        <taxon>Magnoliopsida</taxon>
        <taxon>eudicotyledons</taxon>
        <taxon>Gunneridae</taxon>
        <taxon>Pentapetalae</taxon>
        <taxon>Caryophyllales</taxon>
        <taxon>Nepenthaceae</taxon>
        <taxon>Nepenthes</taxon>
    </lineage>
</organism>
<comment type="caution">
    <text evidence="2">The sequence shown here is derived from an EMBL/GenBank/DDBJ whole genome shotgun (WGS) entry which is preliminary data.</text>
</comment>
<keyword evidence="3" id="KW-1185">Reference proteome</keyword>
<accession>A0AAD3SMB3</accession>
<feature type="region of interest" description="Disordered" evidence="1">
    <location>
        <begin position="1"/>
        <end position="20"/>
    </location>
</feature>
<sequence>MVQTVFSENQQRRKNMEEEDQTTIHLLPHESHEPHFDCCIAGTARELDAEVAPGDSSVTTVLVLSTVIPICGSLNYGLAALDHLHSSVFFDCLLKIKMRLFGKSLALKELGVSSDEGIAKPT</sequence>
<reference evidence="2" key="1">
    <citation type="submission" date="2023-05" db="EMBL/GenBank/DDBJ databases">
        <title>Nepenthes gracilis genome sequencing.</title>
        <authorList>
            <person name="Fukushima K."/>
        </authorList>
    </citation>
    <scope>NUCLEOTIDE SEQUENCE</scope>
    <source>
        <strain evidence="2">SING2019-196</strain>
    </source>
</reference>
<evidence type="ECO:0000313" key="2">
    <source>
        <dbReference type="EMBL" id="GMH13176.1"/>
    </source>
</evidence>
<dbReference type="Proteomes" id="UP001279734">
    <property type="component" value="Unassembled WGS sequence"/>
</dbReference>
<protein>
    <submittedName>
        <fullName evidence="2">Uncharacterized protein</fullName>
    </submittedName>
</protein>
<evidence type="ECO:0000313" key="3">
    <source>
        <dbReference type="Proteomes" id="UP001279734"/>
    </source>
</evidence>
<proteinExistence type="predicted"/>
<dbReference type="EMBL" id="BSYO01000012">
    <property type="protein sequence ID" value="GMH13176.1"/>
    <property type="molecule type" value="Genomic_DNA"/>
</dbReference>